<dbReference type="PROSITE" id="PS50075">
    <property type="entry name" value="CARRIER"/>
    <property type="match status" value="1"/>
</dbReference>
<protein>
    <recommendedName>
        <fullName evidence="6">Carrier domain-containing protein</fullName>
    </recommendedName>
</protein>
<evidence type="ECO:0000256" key="1">
    <source>
        <dbReference type="ARBA" id="ARBA00022450"/>
    </source>
</evidence>
<dbReference type="SMART" id="SM00823">
    <property type="entry name" value="PKS_PP"/>
    <property type="match status" value="1"/>
</dbReference>
<evidence type="ECO:0000256" key="5">
    <source>
        <dbReference type="SAM" id="MobiDB-lite"/>
    </source>
</evidence>
<name>A0ABR3FW51_9AGAR</name>
<dbReference type="EMBL" id="JBAHYK010000049">
    <property type="protein sequence ID" value="KAL0579746.1"/>
    <property type="molecule type" value="Genomic_DNA"/>
</dbReference>
<gene>
    <name evidence="7" type="ORF">V5O48_002240</name>
</gene>
<keyword evidence="1" id="KW-0596">Phosphopantetheine</keyword>
<dbReference type="NCBIfam" id="TIGR01733">
    <property type="entry name" value="AA-adenyl-dom"/>
    <property type="match status" value="1"/>
</dbReference>
<accession>A0ABR3FW51</accession>
<dbReference type="Gene3D" id="3.30.300.30">
    <property type="match status" value="1"/>
</dbReference>
<keyword evidence="3" id="KW-0436">Ligase</keyword>
<dbReference type="InterPro" id="IPR020845">
    <property type="entry name" value="AMP-binding_CS"/>
</dbReference>
<evidence type="ECO:0000256" key="4">
    <source>
        <dbReference type="ARBA" id="ARBA00023268"/>
    </source>
</evidence>
<dbReference type="Pfam" id="PF00668">
    <property type="entry name" value="Condensation"/>
    <property type="match status" value="1"/>
</dbReference>
<feature type="compositionally biased region" description="Basic and acidic residues" evidence="5">
    <location>
        <begin position="25"/>
        <end position="35"/>
    </location>
</feature>
<dbReference type="InterPro" id="IPR009081">
    <property type="entry name" value="PP-bd_ACP"/>
</dbReference>
<dbReference type="Pfam" id="PF13193">
    <property type="entry name" value="AMP-binding_C"/>
    <property type="match status" value="1"/>
</dbReference>
<dbReference type="Pfam" id="PF00501">
    <property type="entry name" value="AMP-binding"/>
    <property type="match status" value="1"/>
</dbReference>
<feature type="domain" description="Carrier" evidence="6">
    <location>
        <begin position="751"/>
        <end position="827"/>
    </location>
</feature>
<dbReference type="InterPro" id="IPR001242">
    <property type="entry name" value="Condensation_dom"/>
</dbReference>
<dbReference type="CDD" id="cd05930">
    <property type="entry name" value="A_NRPS"/>
    <property type="match status" value="1"/>
</dbReference>
<dbReference type="InterPro" id="IPR036736">
    <property type="entry name" value="ACP-like_sf"/>
</dbReference>
<evidence type="ECO:0000256" key="3">
    <source>
        <dbReference type="ARBA" id="ARBA00022598"/>
    </source>
</evidence>
<feature type="compositionally biased region" description="Polar residues" evidence="5">
    <location>
        <begin position="1"/>
        <end position="14"/>
    </location>
</feature>
<reference evidence="7 8" key="1">
    <citation type="submission" date="2024-02" db="EMBL/GenBank/DDBJ databases">
        <title>A draft genome for the cacao thread blight pathogen Marasmius crinis-equi.</title>
        <authorList>
            <person name="Cohen S.P."/>
            <person name="Baruah I.K."/>
            <person name="Amoako-Attah I."/>
            <person name="Bukari Y."/>
            <person name="Meinhardt L.W."/>
            <person name="Bailey B.A."/>
        </authorList>
    </citation>
    <scope>NUCLEOTIDE SEQUENCE [LARGE SCALE GENOMIC DNA]</scope>
    <source>
        <strain evidence="7 8">GH-76</strain>
    </source>
</reference>
<proteinExistence type="predicted"/>
<evidence type="ECO:0000313" key="8">
    <source>
        <dbReference type="Proteomes" id="UP001465976"/>
    </source>
</evidence>
<dbReference type="InterPro" id="IPR000873">
    <property type="entry name" value="AMP-dep_synth/lig_dom"/>
</dbReference>
<comment type="caution">
    <text evidence="7">The sequence shown here is derived from an EMBL/GenBank/DDBJ whole genome shotgun (WGS) entry which is preliminary data.</text>
</comment>
<evidence type="ECO:0000259" key="6">
    <source>
        <dbReference type="PROSITE" id="PS50075"/>
    </source>
</evidence>
<dbReference type="InterPro" id="IPR010071">
    <property type="entry name" value="AA_adenyl_dom"/>
</dbReference>
<dbReference type="Pfam" id="PF00550">
    <property type="entry name" value="PP-binding"/>
    <property type="match status" value="1"/>
</dbReference>
<evidence type="ECO:0000256" key="2">
    <source>
        <dbReference type="ARBA" id="ARBA00022553"/>
    </source>
</evidence>
<dbReference type="InterPro" id="IPR025110">
    <property type="entry name" value="AMP-bd_C"/>
</dbReference>
<keyword evidence="2" id="KW-0597">Phosphoprotein</keyword>
<dbReference type="CDD" id="cd19531">
    <property type="entry name" value="LCL_NRPS-like"/>
    <property type="match status" value="1"/>
</dbReference>
<keyword evidence="4" id="KW-0511">Multifunctional enzyme</keyword>
<dbReference type="InterPro" id="IPR045851">
    <property type="entry name" value="AMP-bd_C_sf"/>
</dbReference>
<dbReference type="SUPFAM" id="SSF56801">
    <property type="entry name" value="Acetyl-CoA synthetase-like"/>
    <property type="match status" value="1"/>
</dbReference>
<dbReference type="InterPro" id="IPR020806">
    <property type="entry name" value="PKS_PP-bd"/>
</dbReference>
<dbReference type="Gene3D" id="2.30.38.10">
    <property type="entry name" value="Luciferase, Domain 3"/>
    <property type="match status" value="1"/>
</dbReference>
<evidence type="ECO:0000313" key="7">
    <source>
        <dbReference type="EMBL" id="KAL0579746.1"/>
    </source>
</evidence>
<keyword evidence="8" id="KW-1185">Reference proteome</keyword>
<dbReference type="SUPFAM" id="SSF52777">
    <property type="entry name" value="CoA-dependent acyltransferases"/>
    <property type="match status" value="2"/>
</dbReference>
<dbReference type="InterPro" id="IPR023213">
    <property type="entry name" value="CAT-like_dom_sf"/>
</dbReference>
<dbReference type="InterPro" id="IPR029058">
    <property type="entry name" value="AB_hydrolase_fold"/>
</dbReference>
<dbReference type="Gene3D" id="3.40.50.1820">
    <property type="entry name" value="alpha/beta hydrolase"/>
    <property type="match status" value="1"/>
</dbReference>
<dbReference type="PROSITE" id="PS00455">
    <property type="entry name" value="AMP_BINDING"/>
    <property type="match status" value="1"/>
</dbReference>
<dbReference type="PANTHER" id="PTHR45527:SF1">
    <property type="entry name" value="FATTY ACID SYNTHASE"/>
    <property type="match status" value="1"/>
</dbReference>
<dbReference type="Gene3D" id="3.30.559.30">
    <property type="entry name" value="Nonribosomal peptide synthetase, condensation domain"/>
    <property type="match status" value="1"/>
</dbReference>
<dbReference type="Gene3D" id="3.30.559.10">
    <property type="entry name" value="Chloramphenicol acetyltransferase-like domain"/>
    <property type="match status" value="1"/>
</dbReference>
<dbReference type="SUPFAM" id="SSF47336">
    <property type="entry name" value="ACP-like"/>
    <property type="match status" value="1"/>
</dbReference>
<dbReference type="Gene3D" id="3.40.50.980">
    <property type="match status" value="2"/>
</dbReference>
<feature type="region of interest" description="Disordered" evidence="5">
    <location>
        <begin position="1"/>
        <end position="35"/>
    </location>
</feature>
<dbReference type="Proteomes" id="UP001465976">
    <property type="component" value="Unassembled WGS sequence"/>
</dbReference>
<dbReference type="PANTHER" id="PTHR45527">
    <property type="entry name" value="NONRIBOSOMAL PEPTIDE SYNTHETASE"/>
    <property type="match status" value="1"/>
</dbReference>
<sequence length="1286" mass="142999">MTVTVQRAPQSASFDCTPVRFPPSRPEDVKSSKENSFDGLTFDFPTRDDAGHFSKPLLVLAALFVVHYRSTGVEDAALGITDDSPGMSIVCVHVDPEMTLSRLVDDTIRAIEGSSSNRAHPKTPNLSVGVSTRTNGRSSKLSMEWRLAGQREVVYDSSVYSRSDIQNIWENMVDIIAAVSTRPDLSVGEVAFSNARKQLRCSKIRFQPPPSPSYTFTTVPEAFRYAAATNPDQLAVVDGETSLTYTELDFYSTMLTIEIAKALDGRTDTGFISWCIPPSPLAIVVILAIIKYGAAYVPLDIRLPSARLDSLIQDSGACLLITTSDSPEISLDEAEKIATLDVTGFLERTSNTAIPRRRTRPSANSLAYVMYTSGSTGKPKGVCIDHGAVLSLVYDRGRFQLGPGDRVAQINNLAWDGSVFDVWCTLLTGATLVSFNRYDILEPTILAKRFQELDVHCTFITTSLFRQILNIAPDLFRSLRTLLVGGESIDYDQYHKLGEVNPSIKLFNMYGPTETCCYTTSYIVPMNNLPAQGVVPIGIGLEHTQCLVVDNNNKLVPPGVIGELVIGGRGVGIGYLGRPKETAESFVELESEELDQPKSRFYRSGDLVRWLPNGELQFEGRRQAGQVKIRGQRLELTEVEAACVRTGLVNHTAVAYVKPTDGRDTYLTSYMVRKPLPATDGDQTELPSLRQILAALKTALPSYMIPRHIHFVDSLPLTNSGKLDRRAIQEIALEADKHGGDAPDHDEKYAAPQSDVERRICEIFGEILPESGKVGAISDFFDVGGHSLLAMKLKWRLQQELHDQLSMRDIFSGATPRELAARADELAKISPSTGIDLRAFPKVAEGEYRPLTLGEARFWYAAKVDGPDDPTFACPHWLHIEGTIDEDVLERSISMIVQRHEVFRTVFSEVDGVPKGKIVDFFGGMERIDVSPDLDKEALENLLRGHALRPFKFGEDVMFRPILFRIDEDEGILLFALHHMISDGYSRDIIFRELSEIYNALVRGQSSSLPPIPVQYTAFAQWHATKEFEEMLEPQTEYWVKQLEGGTPAEFPLDFPRPETQNPDREGGLVSCTVAPALTRRLEVLGKEVNVTLYILLLTAIRIAHYRLTGEQDACLASSIANRTRPEAESLCGYFVNNMAYRIRLNGQVTLAAVFEQVRQLYLDAVANQDVPFWPRIANKVHTGSNKPMYLIVMGYHHFSTTSLELGEHAVGRVWDLDMKAVRSDLQIFFNREGDEIVGDFHYRKDLFKQETVEGIVDLFHSVLHHLGQVVTGTSEMSLGSLLASL</sequence>
<organism evidence="7 8">
    <name type="scientific">Marasmius crinis-equi</name>
    <dbReference type="NCBI Taxonomy" id="585013"/>
    <lineage>
        <taxon>Eukaryota</taxon>
        <taxon>Fungi</taxon>
        <taxon>Dikarya</taxon>
        <taxon>Basidiomycota</taxon>
        <taxon>Agaricomycotina</taxon>
        <taxon>Agaricomycetes</taxon>
        <taxon>Agaricomycetidae</taxon>
        <taxon>Agaricales</taxon>
        <taxon>Marasmiineae</taxon>
        <taxon>Marasmiaceae</taxon>
        <taxon>Marasmius</taxon>
    </lineage>
</organism>
<feature type="region of interest" description="Disordered" evidence="5">
    <location>
        <begin position="113"/>
        <end position="135"/>
    </location>
</feature>